<accession>A0A183SSE8</accession>
<organism evidence="3">
    <name type="scientific">Schistocephalus solidus</name>
    <name type="common">Tapeworm</name>
    <dbReference type="NCBI Taxonomy" id="70667"/>
    <lineage>
        <taxon>Eukaryota</taxon>
        <taxon>Metazoa</taxon>
        <taxon>Spiralia</taxon>
        <taxon>Lophotrochozoa</taxon>
        <taxon>Platyhelminthes</taxon>
        <taxon>Cestoda</taxon>
        <taxon>Eucestoda</taxon>
        <taxon>Diphyllobothriidea</taxon>
        <taxon>Diphyllobothriidae</taxon>
        <taxon>Schistocephalus</taxon>
    </lineage>
</organism>
<dbReference type="Gene3D" id="3.30.530.20">
    <property type="match status" value="1"/>
</dbReference>
<dbReference type="GO" id="GO:0005829">
    <property type="term" value="C:cytosol"/>
    <property type="evidence" value="ECO:0007669"/>
    <property type="project" value="TreeGrafter"/>
</dbReference>
<protein>
    <submittedName>
        <fullName evidence="3">Activator of heat shock protein ATPase homolog 1</fullName>
    </submittedName>
</protein>
<feature type="domain" description="Activator of Hsp90 ATPase AHSA1-like N-terminal" evidence="2">
    <location>
        <begin position="41"/>
        <end position="177"/>
    </location>
</feature>
<dbReference type="PANTHER" id="PTHR13009">
    <property type="entry name" value="HEAT SHOCK PROTEIN 90 HSP90 CO-CHAPERONE AHA-1"/>
    <property type="match status" value="1"/>
</dbReference>
<dbReference type="Pfam" id="PF09229">
    <property type="entry name" value="Aha1_N"/>
    <property type="match status" value="1"/>
</dbReference>
<evidence type="ECO:0000313" key="3">
    <source>
        <dbReference type="WBParaSite" id="SSLN_0000738101-mRNA-1"/>
    </source>
</evidence>
<dbReference type="InterPro" id="IPR013538">
    <property type="entry name" value="ASHA1/2-like_C"/>
</dbReference>
<dbReference type="Gene3D" id="3.15.10.20">
    <property type="entry name" value="Activator of Hsp90 ATPase Aha1, N-terminal domain"/>
    <property type="match status" value="1"/>
</dbReference>
<proteinExistence type="inferred from homology"/>
<comment type="similarity">
    <text evidence="1">Belongs to the AHA1 family.</text>
</comment>
<dbReference type="Pfam" id="PF08327">
    <property type="entry name" value="AHSA1"/>
    <property type="match status" value="1"/>
</dbReference>
<dbReference type="InterPro" id="IPR023393">
    <property type="entry name" value="START-like_dom_sf"/>
</dbReference>
<dbReference type="SUPFAM" id="SSF103111">
    <property type="entry name" value="Activator of Hsp90 ATPase, Aha1"/>
    <property type="match status" value="1"/>
</dbReference>
<dbReference type="WBParaSite" id="SSLN_0000738101-mRNA-1">
    <property type="protein sequence ID" value="SSLN_0000738101-mRNA-1"/>
    <property type="gene ID" value="SSLN_0000738101"/>
</dbReference>
<sequence length="358" mass="40042">LPFSRGSSLLLSMAKWGEGDPRWIVEERADAKNVNNWHWTEKNASQWSIDKIHSLLDGLVIDSDDIFCEITSITKCDGEAVANNRKAKLIFFYEWVIEGDWTGHKKKSQNKTKFTGKIEVNNLSEEYTADELDVTVTCQSSSEDAQEVKEFMRIEGTKMIRRQLSTYISDLKEEYGKDLILPTKDSTTKSNSTAVPTEGIATMLRNSNSAVAGPTCNTPVEKSKMVDITLEEDFPCSPQDLFNFFTSEELTKSFTRSDAKINAVVDGAYRAFGGNISGTFCELKPPSLISMSWRKQNWPADHLSLVKLEFTPSDSGTHLTLTQSNVPASDVDGTKSGWSSHYFMGIRRIFDCGGGRFT</sequence>
<reference evidence="3" key="1">
    <citation type="submission" date="2016-06" db="UniProtKB">
        <authorList>
            <consortium name="WormBaseParasite"/>
        </authorList>
    </citation>
    <scope>IDENTIFICATION</scope>
</reference>
<dbReference type="AlphaFoldDB" id="A0A183SSE8"/>
<dbReference type="GO" id="GO:0001671">
    <property type="term" value="F:ATPase activator activity"/>
    <property type="evidence" value="ECO:0007669"/>
    <property type="project" value="InterPro"/>
</dbReference>
<dbReference type="GO" id="GO:0051087">
    <property type="term" value="F:protein-folding chaperone binding"/>
    <property type="evidence" value="ECO:0007669"/>
    <property type="project" value="InterPro"/>
</dbReference>
<evidence type="ECO:0000259" key="2">
    <source>
        <dbReference type="SMART" id="SM01000"/>
    </source>
</evidence>
<dbReference type="SMART" id="SM01000">
    <property type="entry name" value="Aha1_N"/>
    <property type="match status" value="1"/>
</dbReference>
<dbReference type="GO" id="GO:0006457">
    <property type="term" value="P:protein folding"/>
    <property type="evidence" value="ECO:0007669"/>
    <property type="project" value="TreeGrafter"/>
</dbReference>
<evidence type="ECO:0000256" key="1">
    <source>
        <dbReference type="ARBA" id="ARBA00006817"/>
    </source>
</evidence>
<dbReference type="InterPro" id="IPR036338">
    <property type="entry name" value="Aha1"/>
</dbReference>
<dbReference type="CDD" id="cd08892">
    <property type="entry name" value="SRPBCC_Aha1"/>
    <property type="match status" value="1"/>
</dbReference>
<dbReference type="PANTHER" id="PTHR13009:SF22">
    <property type="entry name" value="LD43819P"/>
    <property type="match status" value="1"/>
</dbReference>
<dbReference type="InterPro" id="IPR015310">
    <property type="entry name" value="AHSA1-like_N"/>
</dbReference>
<dbReference type="SUPFAM" id="SSF55961">
    <property type="entry name" value="Bet v1-like"/>
    <property type="match status" value="1"/>
</dbReference>
<name>A0A183SSE8_SCHSO</name>